<evidence type="ECO:0000313" key="1">
    <source>
        <dbReference type="EMBL" id="KAL3597609.1"/>
    </source>
</evidence>
<evidence type="ECO:0000313" key="2">
    <source>
        <dbReference type="Proteomes" id="UP000309997"/>
    </source>
</evidence>
<organism evidence="1 2">
    <name type="scientific">Populus alba</name>
    <name type="common">White poplar</name>
    <dbReference type="NCBI Taxonomy" id="43335"/>
    <lineage>
        <taxon>Eukaryota</taxon>
        <taxon>Viridiplantae</taxon>
        <taxon>Streptophyta</taxon>
        <taxon>Embryophyta</taxon>
        <taxon>Tracheophyta</taxon>
        <taxon>Spermatophyta</taxon>
        <taxon>Magnoliopsida</taxon>
        <taxon>eudicotyledons</taxon>
        <taxon>Gunneridae</taxon>
        <taxon>Pentapetalae</taxon>
        <taxon>rosids</taxon>
        <taxon>fabids</taxon>
        <taxon>Malpighiales</taxon>
        <taxon>Salicaceae</taxon>
        <taxon>Saliceae</taxon>
        <taxon>Populus</taxon>
    </lineage>
</organism>
<proteinExistence type="predicted"/>
<comment type="caution">
    <text evidence="1">The sequence shown here is derived from an EMBL/GenBank/DDBJ whole genome shotgun (WGS) entry which is preliminary data.</text>
</comment>
<sequence>MALNIKDPIHVQKLRVKTMETGQFLLRGGGKKLLSSGSIGHAMHLLYFLYMLSSICYPRKGPDVLLTLASGENASWGAMGEIKHLVVVKFKEGVMIEEIIKGMEKLVSEVDLVKSFEWGEDTEGPEMLTQGFTHSFSMTFDKKEDYAAFQSHPNHVEYSAAFSAAIEKIAVLLELKGKILKRLIIPAYLLMTLKILARFHPQELNCSHYSLEYRSSSKDDDYKVYELGTRISFGIPHHVPDICNECQKPNATLKIVFLTLVGLNVDFAEDKVISMAGSTKPNVNILSSALP</sequence>
<protein>
    <submittedName>
        <fullName evidence="1">Uncharacterized protein</fullName>
    </submittedName>
</protein>
<keyword evidence="2" id="KW-1185">Reference proteome</keyword>
<name>A0ACC4CJ65_POPAL</name>
<dbReference type="Proteomes" id="UP000309997">
    <property type="component" value="Unassembled WGS sequence"/>
</dbReference>
<reference evidence="1 2" key="1">
    <citation type="journal article" date="2024" name="Plant Biotechnol. J.">
        <title>Genome and CRISPR/Cas9 system of a widespread forest tree (Populus alba) in the world.</title>
        <authorList>
            <person name="Liu Y.J."/>
            <person name="Jiang P.F."/>
            <person name="Han X.M."/>
            <person name="Li X.Y."/>
            <person name="Wang H.M."/>
            <person name="Wang Y.J."/>
            <person name="Wang X.X."/>
            <person name="Zeng Q.Y."/>
        </authorList>
    </citation>
    <scope>NUCLEOTIDE SEQUENCE [LARGE SCALE GENOMIC DNA]</scope>
    <source>
        <strain evidence="2">cv. PAL-ZL1</strain>
    </source>
</reference>
<dbReference type="EMBL" id="RCHU02000004">
    <property type="protein sequence ID" value="KAL3597609.1"/>
    <property type="molecule type" value="Genomic_DNA"/>
</dbReference>
<accession>A0ACC4CJ65</accession>
<gene>
    <name evidence="1" type="ORF">D5086_009246</name>
</gene>